<evidence type="ECO:0000313" key="1">
    <source>
        <dbReference type="EMBL" id="KFD55454.1"/>
    </source>
</evidence>
<dbReference type="Proteomes" id="UP000030758">
    <property type="component" value="Unassembled WGS sequence"/>
</dbReference>
<keyword evidence="3" id="KW-1185">Reference proteome</keyword>
<reference evidence="2 3" key="1">
    <citation type="journal article" date="2014" name="Nat. Genet.">
        <title>Genome and transcriptome of the porcine whipworm Trichuris suis.</title>
        <authorList>
            <person name="Jex A.R."/>
            <person name="Nejsum P."/>
            <person name="Schwarz E.M."/>
            <person name="Hu L."/>
            <person name="Young N.D."/>
            <person name="Hall R.S."/>
            <person name="Korhonen P.K."/>
            <person name="Liao S."/>
            <person name="Thamsborg S."/>
            <person name="Xia J."/>
            <person name="Xu P."/>
            <person name="Wang S."/>
            <person name="Scheerlinck J.P."/>
            <person name="Hofmann A."/>
            <person name="Sternberg P.W."/>
            <person name="Wang J."/>
            <person name="Gasser R.B."/>
        </authorList>
    </citation>
    <scope>NUCLEOTIDE SEQUENCE [LARGE SCALE GENOMIC DNA]</scope>
    <source>
        <strain evidence="2">DCEP-RM93F</strain>
        <strain evidence="1">DCEP-RM93M</strain>
    </source>
</reference>
<sequence length="68" mass="7614">MALSRPGFLPLCPKKKPKLEEFPKICSTCQDAIGKTEDRNASPLRGYLLHESANVHLDKFEMSVTPID</sequence>
<protein>
    <submittedName>
        <fullName evidence="2">Uncharacterized protein</fullName>
    </submittedName>
</protein>
<dbReference type="AlphaFoldDB" id="A0A085MZN8"/>
<dbReference type="Proteomes" id="UP000030764">
    <property type="component" value="Unassembled WGS sequence"/>
</dbReference>
<dbReference type="EMBL" id="KL367590">
    <property type="protein sequence ID" value="KFD62684.1"/>
    <property type="molecule type" value="Genomic_DNA"/>
</dbReference>
<accession>A0A085MZN8</accession>
<dbReference type="EMBL" id="KL363200">
    <property type="protein sequence ID" value="KFD55454.1"/>
    <property type="molecule type" value="Genomic_DNA"/>
</dbReference>
<name>A0A085MZN8_9BILA</name>
<evidence type="ECO:0000313" key="2">
    <source>
        <dbReference type="EMBL" id="KFD62684.1"/>
    </source>
</evidence>
<gene>
    <name evidence="1" type="ORF">M513_03794</name>
    <name evidence="2" type="ORF">M514_03794</name>
</gene>
<evidence type="ECO:0000313" key="3">
    <source>
        <dbReference type="Proteomes" id="UP000030764"/>
    </source>
</evidence>
<organism evidence="2">
    <name type="scientific">Trichuris suis</name>
    <name type="common">pig whipworm</name>
    <dbReference type="NCBI Taxonomy" id="68888"/>
    <lineage>
        <taxon>Eukaryota</taxon>
        <taxon>Metazoa</taxon>
        <taxon>Ecdysozoa</taxon>
        <taxon>Nematoda</taxon>
        <taxon>Enoplea</taxon>
        <taxon>Dorylaimia</taxon>
        <taxon>Trichinellida</taxon>
        <taxon>Trichuridae</taxon>
        <taxon>Trichuris</taxon>
    </lineage>
</organism>
<proteinExistence type="predicted"/>